<name>A0A4P7NRU6_PYROR</name>
<protein>
    <submittedName>
        <fullName evidence="2">Uncharacterized protein</fullName>
    </submittedName>
</protein>
<feature type="region of interest" description="Disordered" evidence="1">
    <location>
        <begin position="12"/>
        <end position="39"/>
    </location>
</feature>
<dbReference type="AlphaFoldDB" id="A0A4P7NRU6"/>
<reference evidence="2 3" key="1">
    <citation type="journal article" date="2019" name="Mol. Biol. Evol.">
        <title>Blast fungal genomes show frequent chromosomal changes, gene gains and losses, and effector gene turnover.</title>
        <authorList>
            <person name="Gomez Luciano L.B."/>
            <person name="Jason Tsai I."/>
            <person name="Chuma I."/>
            <person name="Tosa Y."/>
            <person name="Chen Y.H."/>
            <person name="Li J.Y."/>
            <person name="Li M.Y."/>
            <person name="Jade Lu M.Y."/>
            <person name="Nakayashiki H."/>
            <person name="Li W.H."/>
        </authorList>
    </citation>
    <scope>NUCLEOTIDE SEQUENCE [LARGE SCALE GENOMIC DNA]</scope>
    <source>
        <strain evidence="2">MZ5-1-6</strain>
    </source>
</reference>
<dbReference type="EMBL" id="CP034209">
    <property type="protein sequence ID" value="QBZ65155.1"/>
    <property type="molecule type" value="Genomic_DNA"/>
</dbReference>
<sequence length="84" mass="9123">MGELFVFSSRDTCYHSSGSPSSLRLQNSRNESRTLSSPRVEITADLPASNSSVIVANVLAADVLVVRAVKQEYDMSVEIVYSIA</sequence>
<proteinExistence type="predicted"/>
<feature type="compositionally biased region" description="Polar residues" evidence="1">
    <location>
        <begin position="12"/>
        <end position="37"/>
    </location>
</feature>
<gene>
    <name evidence="2" type="ORF">PoMZ_06860</name>
</gene>
<organism evidence="2 3">
    <name type="scientific">Pyricularia oryzae</name>
    <name type="common">Rice blast fungus</name>
    <name type="synonym">Magnaporthe oryzae</name>
    <dbReference type="NCBI Taxonomy" id="318829"/>
    <lineage>
        <taxon>Eukaryota</taxon>
        <taxon>Fungi</taxon>
        <taxon>Dikarya</taxon>
        <taxon>Ascomycota</taxon>
        <taxon>Pezizomycotina</taxon>
        <taxon>Sordariomycetes</taxon>
        <taxon>Sordariomycetidae</taxon>
        <taxon>Magnaporthales</taxon>
        <taxon>Pyriculariaceae</taxon>
        <taxon>Pyricularia</taxon>
    </lineage>
</organism>
<evidence type="ECO:0000313" key="3">
    <source>
        <dbReference type="Proteomes" id="UP000294847"/>
    </source>
</evidence>
<accession>A0A4P7NRU6</accession>
<evidence type="ECO:0000256" key="1">
    <source>
        <dbReference type="SAM" id="MobiDB-lite"/>
    </source>
</evidence>
<evidence type="ECO:0000313" key="2">
    <source>
        <dbReference type="EMBL" id="QBZ65155.1"/>
    </source>
</evidence>
<dbReference type="Proteomes" id="UP000294847">
    <property type="component" value="Chromosome 6"/>
</dbReference>